<keyword evidence="4 8" id="KW-1003">Cell membrane</keyword>
<dbReference type="GO" id="GO:0015095">
    <property type="term" value="F:magnesium ion transmembrane transporter activity"/>
    <property type="evidence" value="ECO:0007669"/>
    <property type="project" value="UniProtKB-UniRule"/>
</dbReference>
<keyword evidence="3 8" id="KW-0813">Transport</keyword>
<dbReference type="SUPFAM" id="SSF144083">
    <property type="entry name" value="Magnesium transport protein CorA, transmembrane region"/>
    <property type="match status" value="1"/>
</dbReference>
<evidence type="ECO:0000256" key="5">
    <source>
        <dbReference type="ARBA" id="ARBA00022692"/>
    </source>
</evidence>
<evidence type="ECO:0000256" key="1">
    <source>
        <dbReference type="ARBA" id="ARBA00004651"/>
    </source>
</evidence>
<accession>A0A5C6BL30</accession>
<comment type="similarity">
    <text evidence="2 8">Belongs to the CorA metal ion transporter (MIT) (TC 1.A.35) family.</text>
</comment>
<sequence length="359" mass="40631">MKHRHHKKPKAKRFNRGSLPGAAPGTVITQTPCTTQSVSVMAFANGDLVDETVDSLDGLKELSETYTVTWINVDGLANVEVINRIGEMFGLHKLALEDVVNVHQRAKVEDYDDHLFIVARMVHLAEKLKTKQISIFVGPKFVLTFQEDEPSDCLDPVRDRIRKTSGRLRYGGTDYLAYALLDTIIDHYFPVVESYGERLDAMDDALMNSDGSTSIHSIHMLRSELLELRRALRPHREAVNALLRDGHSLIKDESRVYLRDCYDHTIQLGDAIDTYRETCSDLRDFHLTAISNRTNEVMKTLTIIATIFIPLGFIAGFYGMNFPNMPALNSQYGYPIVVVGMGLTVATLLLWFHRKGWFD</sequence>
<evidence type="ECO:0000313" key="11">
    <source>
        <dbReference type="Proteomes" id="UP000320735"/>
    </source>
</evidence>
<protein>
    <recommendedName>
        <fullName evidence="8">Magnesium transport protein CorA</fullName>
    </recommendedName>
</protein>
<keyword evidence="8" id="KW-0460">Magnesium</keyword>
<comment type="subcellular location">
    <subcellularLocation>
        <location evidence="1">Cell membrane</location>
        <topology evidence="1">Multi-pass membrane protein</topology>
    </subcellularLocation>
    <subcellularLocation>
        <location evidence="8">Membrane</location>
        <topology evidence="8">Multi-pass membrane protein</topology>
    </subcellularLocation>
</comment>
<comment type="function">
    <text evidence="8">Mediates influx of magnesium ions.</text>
</comment>
<proteinExistence type="inferred from homology"/>
<dbReference type="PANTHER" id="PTHR46494">
    <property type="entry name" value="CORA FAMILY METAL ION TRANSPORTER (EUROFUNG)"/>
    <property type="match status" value="1"/>
</dbReference>
<comment type="caution">
    <text evidence="10">The sequence shown here is derived from an EMBL/GenBank/DDBJ whole genome shotgun (WGS) entry which is preliminary data.</text>
</comment>
<evidence type="ECO:0000256" key="4">
    <source>
        <dbReference type="ARBA" id="ARBA00022475"/>
    </source>
</evidence>
<keyword evidence="8" id="KW-0406">Ion transport</keyword>
<dbReference type="RefSeq" id="WP_146370223.1">
    <property type="nucleotide sequence ID" value="NZ_SJPP01000001.1"/>
</dbReference>
<dbReference type="Proteomes" id="UP000320735">
    <property type="component" value="Unassembled WGS sequence"/>
</dbReference>
<dbReference type="CDD" id="cd12828">
    <property type="entry name" value="TmCorA-like_1"/>
    <property type="match status" value="1"/>
</dbReference>
<dbReference type="OrthoDB" id="9803416at2"/>
<dbReference type="InterPro" id="IPR045863">
    <property type="entry name" value="CorA_TM1_TM2"/>
</dbReference>
<dbReference type="Pfam" id="PF01544">
    <property type="entry name" value="CorA"/>
    <property type="match status" value="1"/>
</dbReference>
<gene>
    <name evidence="10" type="primary">corA_1</name>
    <name evidence="8" type="synonym">corA</name>
    <name evidence="10" type="ORF">CA54_16230</name>
</gene>
<dbReference type="InterPro" id="IPR045861">
    <property type="entry name" value="CorA_cytoplasmic_dom"/>
</dbReference>
<keyword evidence="6 8" id="KW-1133">Transmembrane helix</keyword>
<evidence type="ECO:0000313" key="10">
    <source>
        <dbReference type="EMBL" id="TWU12798.1"/>
    </source>
</evidence>
<dbReference type="Gene3D" id="3.30.460.20">
    <property type="entry name" value="CorA soluble domain-like"/>
    <property type="match status" value="1"/>
</dbReference>
<dbReference type="InterPro" id="IPR002523">
    <property type="entry name" value="MgTranspt_CorA/ZnTranspt_ZntB"/>
</dbReference>
<evidence type="ECO:0000256" key="3">
    <source>
        <dbReference type="ARBA" id="ARBA00022448"/>
    </source>
</evidence>
<dbReference type="Gene3D" id="1.20.58.340">
    <property type="entry name" value="Magnesium transport protein CorA, transmembrane region"/>
    <property type="match status" value="2"/>
</dbReference>
<evidence type="ECO:0000256" key="8">
    <source>
        <dbReference type="RuleBase" id="RU362010"/>
    </source>
</evidence>
<name>A0A5C6BL30_9PLAN</name>
<reference evidence="10 11" key="1">
    <citation type="submission" date="2019-02" db="EMBL/GenBank/DDBJ databases">
        <title>Deep-cultivation of Planctomycetes and their phenomic and genomic characterization uncovers novel biology.</title>
        <authorList>
            <person name="Wiegand S."/>
            <person name="Jogler M."/>
            <person name="Boedeker C."/>
            <person name="Pinto D."/>
            <person name="Vollmers J."/>
            <person name="Rivas-Marin E."/>
            <person name="Kohn T."/>
            <person name="Peeters S.H."/>
            <person name="Heuer A."/>
            <person name="Rast P."/>
            <person name="Oberbeckmann S."/>
            <person name="Bunk B."/>
            <person name="Jeske O."/>
            <person name="Meyerdierks A."/>
            <person name="Storesund J.E."/>
            <person name="Kallscheuer N."/>
            <person name="Luecker S."/>
            <person name="Lage O.M."/>
            <person name="Pohl T."/>
            <person name="Merkel B.J."/>
            <person name="Hornburger P."/>
            <person name="Mueller R.-W."/>
            <person name="Bruemmer F."/>
            <person name="Labrenz M."/>
            <person name="Spormann A.M."/>
            <person name="Op Den Camp H."/>
            <person name="Overmann J."/>
            <person name="Amann R."/>
            <person name="Jetten M.S.M."/>
            <person name="Mascher T."/>
            <person name="Medema M.H."/>
            <person name="Devos D.P."/>
            <person name="Kaster A.-K."/>
            <person name="Ovreas L."/>
            <person name="Rohde M."/>
            <person name="Galperin M.Y."/>
            <person name="Jogler C."/>
        </authorList>
    </citation>
    <scope>NUCLEOTIDE SEQUENCE [LARGE SCALE GENOMIC DNA]</scope>
    <source>
        <strain evidence="10 11">CA54</strain>
    </source>
</reference>
<evidence type="ECO:0000256" key="6">
    <source>
        <dbReference type="ARBA" id="ARBA00022989"/>
    </source>
</evidence>
<evidence type="ECO:0000256" key="9">
    <source>
        <dbReference type="SAM" id="MobiDB-lite"/>
    </source>
</evidence>
<feature type="region of interest" description="Disordered" evidence="9">
    <location>
        <begin position="1"/>
        <end position="28"/>
    </location>
</feature>
<dbReference type="PANTHER" id="PTHR46494:SF1">
    <property type="entry name" value="CORA FAMILY METAL ION TRANSPORTER (EUROFUNG)"/>
    <property type="match status" value="1"/>
</dbReference>
<dbReference type="GO" id="GO:0000287">
    <property type="term" value="F:magnesium ion binding"/>
    <property type="evidence" value="ECO:0007669"/>
    <property type="project" value="TreeGrafter"/>
</dbReference>
<dbReference type="GO" id="GO:0050897">
    <property type="term" value="F:cobalt ion binding"/>
    <property type="evidence" value="ECO:0007669"/>
    <property type="project" value="TreeGrafter"/>
</dbReference>
<evidence type="ECO:0000256" key="7">
    <source>
        <dbReference type="ARBA" id="ARBA00023136"/>
    </source>
</evidence>
<evidence type="ECO:0000256" key="2">
    <source>
        <dbReference type="ARBA" id="ARBA00009765"/>
    </source>
</evidence>
<dbReference type="GO" id="GO:0005886">
    <property type="term" value="C:plasma membrane"/>
    <property type="evidence" value="ECO:0007669"/>
    <property type="project" value="UniProtKB-SubCell"/>
</dbReference>
<feature type="transmembrane region" description="Helical" evidence="8">
    <location>
        <begin position="332"/>
        <end position="352"/>
    </location>
</feature>
<organism evidence="10 11">
    <name type="scientific">Symmachiella macrocystis</name>
    <dbReference type="NCBI Taxonomy" id="2527985"/>
    <lineage>
        <taxon>Bacteria</taxon>
        <taxon>Pseudomonadati</taxon>
        <taxon>Planctomycetota</taxon>
        <taxon>Planctomycetia</taxon>
        <taxon>Planctomycetales</taxon>
        <taxon>Planctomycetaceae</taxon>
        <taxon>Symmachiella</taxon>
    </lineage>
</organism>
<dbReference type="SUPFAM" id="SSF143865">
    <property type="entry name" value="CorA soluble domain-like"/>
    <property type="match status" value="1"/>
</dbReference>
<feature type="compositionally biased region" description="Basic residues" evidence="9">
    <location>
        <begin position="1"/>
        <end position="15"/>
    </location>
</feature>
<dbReference type="FunFam" id="1.20.58.340:FF:000012">
    <property type="entry name" value="Magnesium transport protein CorA"/>
    <property type="match status" value="1"/>
</dbReference>
<keyword evidence="5 8" id="KW-0812">Transmembrane</keyword>
<dbReference type="GO" id="GO:0015087">
    <property type="term" value="F:cobalt ion transmembrane transporter activity"/>
    <property type="evidence" value="ECO:0007669"/>
    <property type="project" value="UniProtKB-UniRule"/>
</dbReference>
<keyword evidence="11" id="KW-1185">Reference proteome</keyword>
<feature type="transmembrane region" description="Helical" evidence="8">
    <location>
        <begin position="301"/>
        <end position="320"/>
    </location>
</feature>
<dbReference type="InterPro" id="IPR004488">
    <property type="entry name" value="Mg/Co-transport_prot_CorA"/>
</dbReference>
<dbReference type="EMBL" id="SJPP01000001">
    <property type="protein sequence ID" value="TWU12798.1"/>
    <property type="molecule type" value="Genomic_DNA"/>
</dbReference>
<dbReference type="NCBIfam" id="TIGR00383">
    <property type="entry name" value="corA"/>
    <property type="match status" value="1"/>
</dbReference>
<dbReference type="AlphaFoldDB" id="A0A5C6BL30"/>
<keyword evidence="7 8" id="KW-0472">Membrane</keyword>